<dbReference type="InterPro" id="IPR036291">
    <property type="entry name" value="NAD(P)-bd_dom_sf"/>
</dbReference>
<keyword evidence="4" id="KW-0862">Zinc</keyword>
<dbReference type="CDD" id="cd08255">
    <property type="entry name" value="2-desacetyl-2-hydroxyethyl_bacteriochlorophyllide_like"/>
    <property type="match status" value="1"/>
</dbReference>
<dbReference type="RefSeq" id="WP_344803014.1">
    <property type="nucleotide sequence ID" value="NZ_BAABBO010000001.1"/>
</dbReference>
<evidence type="ECO:0000256" key="3">
    <source>
        <dbReference type="ARBA" id="ARBA00022723"/>
    </source>
</evidence>
<keyword evidence="7" id="KW-1185">Reference proteome</keyword>
<dbReference type="Gene3D" id="3.90.180.10">
    <property type="entry name" value="Medium-chain alcohol dehydrogenases, catalytic domain"/>
    <property type="match status" value="1"/>
</dbReference>
<name>A0ABP7NKJ6_9GAMM</name>
<dbReference type="PANTHER" id="PTHR43350:SF19">
    <property type="entry name" value="D-GULOSIDE 3-DEHYDROGENASE"/>
    <property type="match status" value="1"/>
</dbReference>
<comment type="similarity">
    <text evidence="2">Belongs to the zinc-containing alcohol dehydrogenase family.</text>
</comment>
<keyword evidence="5" id="KW-0560">Oxidoreductase</keyword>
<organism evidence="6 7">
    <name type="scientific">Allohahella marinimesophila</name>
    <dbReference type="NCBI Taxonomy" id="1054972"/>
    <lineage>
        <taxon>Bacteria</taxon>
        <taxon>Pseudomonadati</taxon>
        <taxon>Pseudomonadota</taxon>
        <taxon>Gammaproteobacteria</taxon>
        <taxon>Oceanospirillales</taxon>
        <taxon>Hahellaceae</taxon>
        <taxon>Allohahella</taxon>
    </lineage>
</organism>
<keyword evidence="3" id="KW-0479">Metal-binding</keyword>
<evidence type="ECO:0000313" key="7">
    <source>
        <dbReference type="Proteomes" id="UP001501337"/>
    </source>
</evidence>
<evidence type="ECO:0000256" key="5">
    <source>
        <dbReference type="ARBA" id="ARBA00023002"/>
    </source>
</evidence>
<dbReference type="EMBL" id="BAABBO010000001">
    <property type="protein sequence ID" value="GAA3949129.1"/>
    <property type="molecule type" value="Genomic_DNA"/>
</dbReference>
<dbReference type="Gene3D" id="3.40.50.720">
    <property type="entry name" value="NAD(P)-binding Rossmann-like Domain"/>
    <property type="match status" value="1"/>
</dbReference>
<evidence type="ECO:0000256" key="1">
    <source>
        <dbReference type="ARBA" id="ARBA00001947"/>
    </source>
</evidence>
<reference evidence="7" key="1">
    <citation type="journal article" date="2019" name="Int. J. Syst. Evol. Microbiol.">
        <title>The Global Catalogue of Microorganisms (GCM) 10K type strain sequencing project: providing services to taxonomists for standard genome sequencing and annotation.</title>
        <authorList>
            <consortium name="The Broad Institute Genomics Platform"/>
            <consortium name="The Broad Institute Genome Sequencing Center for Infectious Disease"/>
            <person name="Wu L."/>
            <person name="Ma J."/>
        </authorList>
    </citation>
    <scope>NUCLEOTIDE SEQUENCE [LARGE SCALE GENOMIC DNA]</scope>
    <source>
        <strain evidence="7">JCM 17555</strain>
    </source>
</reference>
<accession>A0ABP7NKJ6</accession>
<dbReference type="SUPFAM" id="SSF50129">
    <property type="entry name" value="GroES-like"/>
    <property type="match status" value="1"/>
</dbReference>
<dbReference type="Proteomes" id="UP001501337">
    <property type="component" value="Unassembled WGS sequence"/>
</dbReference>
<dbReference type="InterPro" id="IPR011032">
    <property type="entry name" value="GroES-like_sf"/>
</dbReference>
<evidence type="ECO:0000256" key="2">
    <source>
        <dbReference type="ARBA" id="ARBA00008072"/>
    </source>
</evidence>
<protein>
    <submittedName>
        <fullName evidence="6">Zinc-binding alcohol dehydrogenase</fullName>
    </submittedName>
</protein>
<comment type="cofactor">
    <cofactor evidence="1">
        <name>Zn(2+)</name>
        <dbReference type="ChEBI" id="CHEBI:29105"/>
    </cofactor>
</comment>
<evidence type="ECO:0000256" key="4">
    <source>
        <dbReference type="ARBA" id="ARBA00022833"/>
    </source>
</evidence>
<dbReference type="SUPFAM" id="SSF51735">
    <property type="entry name" value="NAD(P)-binding Rossmann-fold domains"/>
    <property type="match status" value="1"/>
</dbReference>
<gene>
    <name evidence="6" type="ORF">GCM10022278_05410</name>
</gene>
<sequence>MTATAAPDHIVPARALWITAPRTATIEGGAVRPEDVETTEAPVLVNTCYTAISRGTERLVYNGLVPTSEHARMRAPFQSGDFTFPVKYGYANVGRVAPSPAADHAGLSGHHVFGLYPHQTAFYADPATLSLVPDSVPVRRAVLAANMETALNACWDAAPLPGDRIAVVGCGLVGALIVYLCARIPGVSVLAVETDSLKAEVLQRLGAASVQSAPAEGGYDLVFHASATQAGLHTAISLAEKAARIVELSWYGDQAVSIGLGGRFHALRLQLHSSQVGTIPPAQAARWSFRRRLATALELLADDRLDALLSPDASFDELPDTMATVCGSGPLHKGPAPLFCQVVRYP</sequence>
<dbReference type="PANTHER" id="PTHR43350">
    <property type="entry name" value="NAD-DEPENDENT ALCOHOL DEHYDROGENASE"/>
    <property type="match status" value="1"/>
</dbReference>
<proteinExistence type="inferred from homology"/>
<comment type="caution">
    <text evidence="6">The sequence shown here is derived from an EMBL/GenBank/DDBJ whole genome shotgun (WGS) entry which is preliminary data.</text>
</comment>
<evidence type="ECO:0000313" key="6">
    <source>
        <dbReference type="EMBL" id="GAA3949129.1"/>
    </source>
</evidence>